<name>A0A1V8TT83_9PEZI</name>
<dbReference type="Gene3D" id="3.20.20.80">
    <property type="entry name" value="Glycosidases"/>
    <property type="match status" value="1"/>
</dbReference>
<dbReference type="SUPFAM" id="SSF49785">
    <property type="entry name" value="Galactose-binding domain-like"/>
    <property type="match status" value="1"/>
</dbReference>
<dbReference type="InterPro" id="IPR011013">
    <property type="entry name" value="Gal_mutarotase_sf_dom"/>
</dbReference>
<keyword evidence="4" id="KW-0378">Hydrolase</keyword>
<dbReference type="InterPro" id="IPR006101">
    <property type="entry name" value="Glyco_hydro_2"/>
</dbReference>
<evidence type="ECO:0000313" key="9">
    <source>
        <dbReference type="Proteomes" id="UP000192596"/>
    </source>
</evidence>
<dbReference type="FunFam" id="3.20.20.80:FF:000018">
    <property type="entry name" value="Beta-galactosidase"/>
    <property type="match status" value="1"/>
</dbReference>
<dbReference type="Pfam" id="PF00703">
    <property type="entry name" value="Glyco_hydro_2"/>
    <property type="match status" value="1"/>
</dbReference>
<dbReference type="GO" id="GO:0004565">
    <property type="term" value="F:beta-galactosidase activity"/>
    <property type="evidence" value="ECO:0007669"/>
    <property type="project" value="UniProtKB-EC"/>
</dbReference>
<evidence type="ECO:0000256" key="4">
    <source>
        <dbReference type="ARBA" id="ARBA00022801"/>
    </source>
</evidence>
<accession>A0A1V8TT83</accession>
<dbReference type="Proteomes" id="UP000192596">
    <property type="component" value="Unassembled WGS sequence"/>
</dbReference>
<dbReference type="Gene3D" id="2.70.98.10">
    <property type="match status" value="1"/>
</dbReference>
<dbReference type="InterPro" id="IPR014718">
    <property type="entry name" value="GH-type_carb-bd"/>
</dbReference>
<dbReference type="SMART" id="SM01038">
    <property type="entry name" value="Bgal_small_N"/>
    <property type="match status" value="1"/>
</dbReference>
<evidence type="ECO:0000256" key="5">
    <source>
        <dbReference type="ARBA" id="ARBA00023295"/>
    </source>
</evidence>
<dbReference type="Pfam" id="PF16353">
    <property type="entry name" value="LacZ_4"/>
    <property type="match status" value="1"/>
</dbReference>
<evidence type="ECO:0000259" key="7">
    <source>
        <dbReference type="SMART" id="SM01038"/>
    </source>
</evidence>
<dbReference type="InterPro" id="IPR008979">
    <property type="entry name" value="Galactose-bd-like_sf"/>
</dbReference>
<dbReference type="SUPFAM" id="SSF51445">
    <property type="entry name" value="(Trans)glycosidases"/>
    <property type="match status" value="1"/>
</dbReference>
<gene>
    <name evidence="8" type="ORF">B0A48_01439</name>
</gene>
<dbReference type="InterPro" id="IPR006102">
    <property type="entry name" value="Ig-like_GH2"/>
</dbReference>
<dbReference type="SUPFAM" id="SSF74650">
    <property type="entry name" value="Galactose mutarotase-like"/>
    <property type="match status" value="1"/>
</dbReference>
<sequence>MTSSCSFPSSRPEWANLEVLHRNTLAPRADFQIYNSEKEALARDRRHAREVNLSGQWKFDLTNSPLDAVPGFEQETFDSAKWPEITVPGHWQLQGFGRGPHYTNVQYPFFVDPPYPPYIDNECGSYLRTFDIPKDFANSQIRLRFEGVDSAFHIWVNGQEVGYTQGARNPSEFDITTYVRQGETNKLAVRVYQFCDGSYIEDQDQWWLSGIFRDVFLIAFPREVHFEDFAVTTSLDKSYNNAELKVRAVLSADGVVKSRLLDADLKTVADVVESTSTDGIAEWTVSVQSPRKWTAEDPYLYHLICSIGDAQFVHHRVGFRQVELKDGLIKVNGKRVVFKGANRHEHHPTHGRAVPYEFMKQDLLLMKTHNINAIRTCHQPSDSRLYDLADELGFWVMDEADVECHGFETIADAELDPAEKALPFFDRQRLTRGKAASWTSNNPAWRAAYVDRAQHMVHRDKLHPSVIMWSLGNEAFNGSNHVAMTDWIRSYDATRLIHYEPDLDAEYVDMHSRMYPHIKDIIEFAENDKRRKPLVLCEYIHAMGTGPGNIKEYVDAFYNHALLQGGWVWEWANHGLLTKGEDGAEYYGYGGDFGDEPHDGNFVLDGVLDSDHTPNSGLLEYKKALEPVQLVSHTREKVTIINRLDFATLDDYKCCWSLVTDGGVTEKGSLGVPAGIQPGATADLDLPPAKYDHWRESLIELSFRLKVDTAWAKAGHEVAFLQLPLTPPERLGVHATPSGTVITAKQEGSLLTISTQDVQWVISLSRGALTSWKKKGEETIAHPLEPSFFRAPTDNDAPQDGWDWLDKKMQYASVHTRTVKWETSGDQVVVSLDQRWAPRVLSWSLQLTSKLTFSTNGTLRYTVKATPTGSNLPKTLPRMGFTLGLPADFQKVSWFGRGPGESYKDMKLSQRVCTYSVPRVSDLWTGPEYPQECSNRTDTRCLTLSSPSGATLTAQFFDPGEPGELHLFDFMASHYDVHDIHEAKHPYELVKKRKDHVILRLDADHHGLGTGSCGPKTLDKYALEIEKDKPFKYGMVLH</sequence>
<dbReference type="EMBL" id="NAJO01000002">
    <property type="protein sequence ID" value="OQO14560.1"/>
    <property type="molecule type" value="Genomic_DNA"/>
</dbReference>
<dbReference type="STRING" id="1507870.A0A1V8TT83"/>
<keyword evidence="5" id="KW-0326">Glycosidase</keyword>
<dbReference type="GO" id="GO:0009341">
    <property type="term" value="C:beta-galactosidase complex"/>
    <property type="evidence" value="ECO:0007669"/>
    <property type="project" value="InterPro"/>
</dbReference>
<evidence type="ECO:0000313" key="8">
    <source>
        <dbReference type="EMBL" id="OQO14560.1"/>
    </source>
</evidence>
<dbReference type="Pfam" id="PF02929">
    <property type="entry name" value="Bgal_small_N"/>
    <property type="match status" value="1"/>
</dbReference>
<dbReference type="GO" id="GO:0005990">
    <property type="term" value="P:lactose catabolic process"/>
    <property type="evidence" value="ECO:0007669"/>
    <property type="project" value="TreeGrafter"/>
</dbReference>
<dbReference type="InterPro" id="IPR013783">
    <property type="entry name" value="Ig-like_fold"/>
</dbReference>
<dbReference type="InterPro" id="IPR006104">
    <property type="entry name" value="Glyco_hydro_2_N"/>
</dbReference>
<dbReference type="PRINTS" id="PR00132">
    <property type="entry name" value="GLHYDRLASE2"/>
</dbReference>
<dbReference type="InterPro" id="IPR004199">
    <property type="entry name" value="B-gal_small/dom_5"/>
</dbReference>
<feature type="domain" description="Beta galactosidase small chain/" evidence="7">
    <location>
        <begin position="752"/>
        <end position="1038"/>
    </location>
</feature>
<evidence type="ECO:0000256" key="1">
    <source>
        <dbReference type="ARBA" id="ARBA00001412"/>
    </source>
</evidence>
<dbReference type="InterPro" id="IPR032312">
    <property type="entry name" value="LacZ_4"/>
</dbReference>
<dbReference type="PANTHER" id="PTHR46323">
    <property type="entry name" value="BETA-GALACTOSIDASE"/>
    <property type="match status" value="1"/>
</dbReference>
<dbReference type="OrthoDB" id="408320at2759"/>
<dbReference type="InterPro" id="IPR006103">
    <property type="entry name" value="Glyco_hydro_2_cat"/>
</dbReference>
<dbReference type="Pfam" id="PF02836">
    <property type="entry name" value="Glyco_hydro_2_C"/>
    <property type="match status" value="1"/>
</dbReference>
<comment type="catalytic activity">
    <reaction evidence="1">
        <text>Hydrolysis of terminal non-reducing beta-D-galactose residues in beta-D-galactosides.</text>
        <dbReference type="EC" id="3.2.1.23"/>
    </reaction>
</comment>
<proteinExistence type="inferred from homology"/>
<dbReference type="InParanoid" id="A0A1V8TT83"/>
<dbReference type="InterPro" id="IPR050347">
    <property type="entry name" value="Bact_Beta-galactosidase"/>
</dbReference>
<dbReference type="Gene3D" id="2.60.120.260">
    <property type="entry name" value="Galactose-binding domain-like"/>
    <property type="match status" value="1"/>
</dbReference>
<keyword evidence="9" id="KW-1185">Reference proteome</keyword>
<dbReference type="InterPro" id="IPR036156">
    <property type="entry name" value="Beta-gal/glucu_dom_sf"/>
</dbReference>
<evidence type="ECO:0000256" key="6">
    <source>
        <dbReference type="ARBA" id="ARBA00032230"/>
    </source>
</evidence>
<dbReference type="GO" id="GO:0030246">
    <property type="term" value="F:carbohydrate binding"/>
    <property type="evidence" value="ECO:0007669"/>
    <property type="project" value="InterPro"/>
</dbReference>
<organism evidence="8 9">
    <name type="scientific">Cryoendolithus antarcticus</name>
    <dbReference type="NCBI Taxonomy" id="1507870"/>
    <lineage>
        <taxon>Eukaryota</taxon>
        <taxon>Fungi</taxon>
        <taxon>Dikarya</taxon>
        <taxon>Ascomycota</taxon>
        <taxon>Pezizomycotina</taxon>
        <taxon>Dothideomycetes</taxon>
        <taxon>Dothideomycetidae</taxon>
        <taxon>Cladosporiales</taxon>
        <taxon>Cladosporiaceae</taxon>
        <taxon>Cryoendolithus</taxon>
    </lineage>
</organism>
<evidence type="ECO:0000256" key="3">
    <source>
        <dbReference type="ARBA" id="ARBA00012756"/>
    </source>
</evidence>
<dbReference type="SUPFAM" id="SSF49303">
    <property type="entry name" value="beta-Galactosidase/glucuronidase domain"/>
    <property type="match status" value="2"/>
</dbReference>
<dbReference type="AlphaFoldDB" id="A0A1V8TT83"/>
<dbReference type="Pfam" id="PF02837">
    <property type="entry name" value="Glyco_hydro_2_N"/>
    <property type="match status" value="1"/>
</dbReference>
<dbReference type="InterPro" id="IPR017853">
    <property type="entry name" value="GH"/>
</dbReference>
<evidence type="ECO:0000256" key="2">
    <source>
        <dbReference type="ARBA" id="ARBA00007401"/>
    </source>
</evidence>
<comment type="similarity">
    <text evidence="2">Belongs to the glycosyl hydrolase 2 family.</text>
</comment>
<dbReference type="Gene3D" id="2.60.40.10">
    <property type="entry name" value="Immunoglobulins"/>
    <property type="match status" value="2"/>
</dbReference>
<comment type="caution">
    <text evidence="8">The sequence shown here is derived from an EMBL/GenBank/DDBJ whole genome shotgun (WGS) entry which is preliminary data.</text>
</comment>
<reference evidence="9" key="1">
    <citation type="submission" date="2017-03" db="EMBL/GenBank/DDBJ databases">
        <title>Genomes of endolithic fungi from Antarctica.</title>
        <authorList>
            <person name="Coleine C."/>
            <person name="Masonjones S."/>
            <person name="Stajich J.E."/>
        </authorList>
    </citation>
    <scope>NUCLEOTIDE SEQUENCE [LARGE SCALE GENOMIC DNA]</scope>
    <source>
        <strain evidence="9">CCFEE 5527</strain>
    </source>
</reference>
<dbReference type="PANTHER" id="PTHR46323:SF2">
    <property type="entry name" value="BETA-GALACTOSIDASE"/>
    <property type="match status" value="1"/>
</dbReference>
<dbReference type="EC" id="3.2.1.23" evidence="3"/>
<protein>
    <recommendedName>
        <fullName evidence="3">beta-galactosidase</fullName>
        <ecNumber evidence="3">3.2.1.23</ecNumber>
    </recommendedName>
    <alternativeName>
        <fullName evidence="6">Lactase</fullName>
    </alternativeName>
</protein>